<gene>
    <name evidence="2" type="ORF">MM415A02451_0013</name>
    <name evidence="3" type="ORF">MM415B02163_0012</name>
</gene>
<feature type="compositionally biased region" description="Basic and acidic residues" evidence="1">
    <location>
        <begin position="255"/>
        <end position="274"/>
    </location>
</feature>
<dbReference type="EMBL" id="MT142007">
    <property type="protein sequence ID" value="QJA73173.1"/>
    <property type="molecule type" value="Genomic_DNA"/>
</dbReference>
<feature type="compositionally biased region" description="Polar residues" evidence="1">
    <location>
        <begin position="1"/>
        <end position="14"/>
    </location>
</feature>
<dbReference type="EMBL" id="MT142601">
    <property type="protein sequence ID" value="QJA85894.1"/>
    <property type="molecule type" value="Genomic_DNA"/>
</dbReference>
<protein>
    <recommendedName>
        <fullName evidence="4">Scaffolding protein</fullName>
    </recommendedName>
</protein>
<evidence type="ECO:0008006" key="4">
    <source>
        <dbReference type="Google" id="ProtNLM"/>
    </source>
</evidence>
<feature type="compositionally biased region" description="Basic and acidic residues" evidence="1">
    <location>
        <begin position="66"/>
        <end position="109"/>
    </location>
</feature>
<name>A0A6M3JT46_9ZZZZ</name>
<feature type="compositionally biased region" description="Basic and acidic residues" evidence="1">
    <location>
        <begin position="229"/>
        <end position="241"/>
    </location>
</feature>
<evidence type="ECO:0000313" key="3">
    <source>
        <dbReference type="EMBL" id="QJA85894.1"/>
    </source>
</evidence>
<proteinExistence type="predicted"/>
<reference evidence="2" key="1">
    <citation type="submission" date="2020-03" db="EMBL/GenBank/DDBJ databases">
        <title>The deep terrestrial virosphere.</title>
        <authorList>
            <person name="Holmfeldt K."/>
            <person name="Nilsson E."/>
            <person name="Simone D."/>
            <person name="Lopez-Fernandez M."/>
            <person name="Wu X."/>
            <person name="de Brujin I."/>
            <person name="Lundin D."/>
            <person name="Andersson A."/>
            <person name="Bertilsson S."/>
            <person name="Dopson M."/>
        </authorList>
    </citation>
    <scope>NUCLEOTIDE SEQUENCE</scope>
    <source>
        <strain evidence="2">MM415A02451</strain>
        <strain evidence="3">MM415B02163</strain>
    </source>
</reference>
<accession>A0A6M3JT46</accession>
<feature type="region of interest" description="Disordered" evidence="1">
    <location>
        <begin position="224"/>
        <end position="274"/>
    </location>
</feature>
<evidence type="ECO:0000313" key="2">
    <source>
        <dbReference type="EMBL" id="QJA73173.1"/>
    </source>
</evidence>
<evidence type="ECO:0000256" key="1">
    <source>
        <dbReference type="SAM" id="MobiDB-lite"/>
    </source>
</evidence>
<feature type="compositionally biased region" description="Basic and acidic residues" evidence="1">
    <location>
        <begin position="37"/>
        <end position="59"/>
    </location>
</feature>
<feature type="region of interest" description="Disordered" evidence="1">
    <location>
        <begin position="1"/>
        <end position="109"/>
    </location>
</feature>
<dbReference type="AlphaFoldDB" id="A0A6M3JT46"/>
<organism evidence="2">
    <name type="scientific">viral metagenome</name>
    <dbReference type="NCBI Taxonomy" id="1070528"/>
    <lineage>
        <taxon>unclassified sequences</taxon>
        <taxon>metagenomes</taxon>
        <taxon>organismal metagenomes</taxon>
    </lineage>
</organism>
<sequence length="274" mass="30727">MANEGQEQTLNPTEQDGDEVSKSELNPFASKGTGDASEGKEATPDGKEVEGAETEDKKSIPLTETPEYKEEVKRLDAEYQSRKDKELRPIYTEKSKLESEVTRLKADAESKEQDYRTKIYMAAEQTNWKELGIEEPQLREFETAQKQVYAEYQRQQKMMPKVLETERTEAAITAFKNVLGEDNLGKVTIADLNAVKELFADVSDSGAIKAISRLAEREVKAKYASTLEKPPEKPAEKKPPARVDSGVHSVPGGIDYDKLSPREKIQYGLDHPSK</sequence>